<evidence type="ECO:0000313" key="2">
    <source>
        <dbReference type="Proteomes" id="UP000279859"/>
    </source>
</evidence>
<sequence length="106" mass="11118">MGIEPGTAAEKLEYAAWLTREAVSELSESLLNDDTLLEGLDLFEQVGRLADAGRVVTAAEVAKRSDRSLGDASLAWKRGSRTGTDLITQVTRVSGPEHAGGCGSAS</sequence>
<comment type="caution">
    <text evidence="1">The sequence shown here is derived from an EMBL/GenBank/DDBJ whole genome shotgun (WGS) entry which is preliminary data.</text>
</comment>
<keyword evidence="2" id="KW-1185">Reference proteome</keyword>
<organism evidence="1 2">
    <name type="scientific">Cryobacterium tepidiphilum</name>
    <dbReference type="NCBI Taxonomy" id="2486026"/>
    <lineage>
        <taxon>Bacteria</taxon>
        <taxon>Bacillati</taxon>
        <taxon>Actinomycetota</taxon>
        <taxon>Actinomycetes</taxon>
        <taxon>Micrococcales</taxon>
        <taxon>Microbacteriaceae</taxon>
        <taxon>Cryobacterium</taxon>
    </lineage>
</organism>
<dbReference type="Proteomes" id="UP000279859">
    <property type="component" value="Unassembled WGS sequence"/>
</dbReference>
<dbReference type="EMBL" id="RDSR01000012">
    <property type="protein sequence ID" value="RNE62265.1"/>
    <property type="molecule type" value="Genomic_DNA"/>
</dbReference>
<evidence type="ECO:0008006" key="3">
    <source>
        <dbReference type="Google" id="ProtNLM"/>
    </source>
</evidence>
<name>A0A3M8LAE0_9MICO</name>
<protein>
    <recommendedName>
        <fullName evidence="3">DUF222 domain-containing protein</fullName>
    </recommendedName>
</protein>
<proteinExistence type="predicted"/>
<dbReference type="AlphaFoldDB" id="A0A3M8LAE0"/>
<dbReference type="RefSeq" id="WP_123045888.1">
    <property type="nucleotide sequence ID" value="NZ_RDSR01000012.1"/>
</dbReference>
<gene>
    <name evidence="1" type="ORF">EEJ31_08550</name>
</gene>
<evidence type="ECO:0000313" key="1">
    <source>
        <dbReference type="EMBL" id="RNE62265.1"/>
    </source>
</evidence>
<reference evidence="1 2" key="1">
    <citation type="submission" date="2018-11" db="EMBL/GenBank/DDBJ databases">
        <title>Cryobacterium sp. nov., isolated from rhizosphere soil of lettuce.</title>
        <authorList>
            <person name="Wang Y."/>
        </authorList>
    </citation>
    <scope>NUCLEOTIDE SEQUENCE [LARGE SCALE GENOMIC DNA]</scope>
    <source>
        <strain evidence="1 2">NEAU-85</strain>
    </source>
</reference>
<accession>A0A3M8LAE0</accession>